<dbReference type="AlphaFoldDB" id="A0A9D3V400"/>
<dbReference type="Proteomes" id="UP000828251">
    <property type="component" value="Unassembled WGS sequence"/>
</dbReference>
<dbReference type="EMBL" id="JAIQCV010000009">
    <property type="protein sequence ID" value="KAH1067229.1"/>
    <property type="molecule type" value="Genomic_DNA"/>
</dbReference>
<reference evidence="1 2" key="1">
    <citation type="journal article" date="2021" name="Plant Biotechnol. J.">
        <title>Multi-omics assisted identification of the key and species-specific regulatory components of drought-tolerant mechanisms in Gossypium stocksii.</title>
        <authorList>
            <person name="Yu D."/>
            <person name="Ke L."/>
            <person name="Zhang D."/>
            <person name="Wu Y."/>
            <person name="Sun Y."/>
            <person name="Mei J."/>
            <person name="Sun J."/>
            <person name="Sun Y."/>
        </authorList>
    </citation>
    <scope>NUCLEOTIDE SEQUENCE [LARGE SCALE GENOMIC DNA]</scope>
    <source>
        <strain evidence="2">cv. E1</strain>
        <tissue evidence="1">Leaf</tissue>
    </source>
</reference>
<evidence type="ECO:0000313" key="1">
    <source>
        <dbReference type="EMBL" id="KAH1067229.1"/>
    </source>
</evidence>
<name>A0A9D3V400_9ROSI</name>
<proteinExistence type="predicted"/>
<comment type="caution">
    <text evidence="1">The sequence shown here is derived from an EMBL/GenBank/DDBJ whole genome shotgun (WGS) entry which is preliminary data.</text>
</comment>
<keyword evidence="2" id="KW-1185">Reference proteome</keyword>
<protein>
    <submittedName>
        <fullName evidence="1">Uncharacterized protein</fullName>
    </submittedName>
</protein>
<organism evidence="1 2">
    <name type="scientific">Gossypium stocksii</name>
    <dbReference type="NCBI Taxonomy" id="47602"/>
    <lineage>
        <taxon>Eukaryota</taxon>
        <taxon>Viridiplantae</taxon>
        <taxon>Streptophyta</taxon>
        <taxon>Embryophyta</taxon>
        <taxon>Tracheophyta</taxon>
        <taxon>Spermatophyta</taxon>
        <taxon>Magnoliopsida</taxon>
        <taxon>eudicotyledons</taxon>
        <taxon>Gunneridae</taxon>
        <taxon>Pentapetalae</taxon>
        <taxon>rosids</taxon>
        <taxon>malvids</taxon>
        <taxon>Malvales</taxon>
        <taxon>Malvaceae</taxon>
        <taxon>Malvoideae</taxon>
        <taxon>Gossypium</taxon>
    </lineage>
</organism>
<evidence type="ECO:0000313" key="2">
    <source>
        <dbReference type="Proteomes" id="UP000828251"/>
    </source>
</evidence>
<dbReference type="OrthoDB" id="780868at2759"/>
<accession>A0A9D3V400</accession>
<sequence length="139" mass="15377">MPAPTPNGSNVSGSDLETTVKCQRTLLKPLPTGKVSKSKRKSRAFKFSKPLHKGGSDQFHVDGAIDVFESNPEARALKTRIPAYARHLSLFVGSSSAIFRSCFWVQFCSIMVFRRIASAEATLDPHSFPCFPTLESWKT</sequence>
<gene>
    <name evidence="1" type="ORF">J1N35_032216</name>
</gene>